<dbReference type="Gene3D" id="3.40.50.1820">
    <property type="entry name" value="alpha/beta hydrolase"/>
    <property type="match status" value="2"/>
</dbReference>
<comment type="similarity">
    <text evidence="1">Belongs to the peptidase S33 family.</text>
</comment>
<dbReference type="SUPFAM" id="SSF53474">
    <property type="entry name" value="alpha/beta-Hydrolases"/>
    <property type="match status" value="1"/>
</dbReference>
<dbReference type="Proteomes" id="UP001500064">
    <property type="component" value="Unassembled WGS sequence"/>
</dbReference>
<proteinExistence type="inferred from homology"/>
<feature type="domain" description="Peptidase S33 tripeptidyl aminopeptidase-like C-terminal" evidence="5">
    <location>
        <begin position="405"/>
        <end position="502"/>
    </location>
</feature>
<dbReference type="Pfam" id="PF08386">
    <property type="entry name" value="Abhydrolase_4"/>
    <property type="match status" value="1"/>
</dbReference>
<dbReference type="PANTHER" id="PTHR43248">
    <property type="entry name" value="2-SUCCINYL-6-HYDROXY-2,4-CYCLOHEXADIENE-1-CARBOXYLATE SYNTHASE"/>
    <property type="match status" value="1"/>
</dbReference>
<evidence type="ECO:0000256" key="4">
    <source>
        <dbReference type="SAM" id="SignalP"/>
    </source>
</evidence>
<keyword evidence="2 4" id="KW-0732">Signal</keyword>
<keyword evidence="7" id="KW-1185">Reference proteome</keyword>
<name>A0ABN2GPF6_9ACTN</name>
<keyword evidence="3 6" id="KW-0378">Hydrolase</keyword>
<feature type="signal peptide" evidence="4">
    <location>
        <begin position="1"/>
        <end position="21"/>
    </location>
</feature>
<dbReference type="InterPro" id="IPR029058">
    <property type="entry name" value="AB_hydrolase_fold"/>
</dbReference>
<evidence type="ECO:0000256" key="3">
    <source>
        <dbReference type="ARBA" id="ARBA00022801"/>
    </source>
</evidence>
<organism evidence="6 7">
    <name type="scientific">Nonomuraea maheshkhaliensis</name>
    <dbReference type="NCBI Taxonomy" id="419590"/>
    <lineage>
        <taxon>Bacteria</taxon>
        <taxon>Bacillati</taxon>
        <taxon>Actinomycetota</taxon>
        <taxon>Actinomycetes</taxon>
        <taxon>Streptosporangiales</taxon>
        <taxon>Streptosporangiaceae</taxon>
        <taxon>Nonomuraea</taxon>
    </lineage>
</organism>
<comment type="caution">
    <text evidence="6">The sequence shown here is derived from an EMBL/GenBank/DDBJ whole genome shotgun (WGS) entry which is preliminary data.</text>
</comment>
<sequence length="537" mass="58458">MKRVAGVVAGTAVLIAGMVGADGAAVAGREAAAEAAGRPAAAVVWGACPKVAGKTVSAALECGTVRVPLDHRQPRGQSIKIAVNRIKAKVARDANHLGTLLLNPGGPGSPGRELTELVATSLPADVSERYDIVGFDPRGVGGSEPAVHCVDPDVFYKPPRPDAVPRGQVEERVLLRRAAEFATACGNRWSWLLPHLTTENSARDMDVIRAALGEEKISYLGYSYGTYLGGVYATLFPDRVKRLVMDSIVDPTAVWYESNLRQDRSFEHRHRQFLAWTAKHHGVYKLGATAKQTSFAYYAMRDRLRSRPAGGVVGPSELDDTFTVAGYSDRVWPLFAQAWSAYVRRGEVKGLTEIYERHGKNDAADENGYAVYLSVQCRDAQWPRQWATWRTDMAAMHQQAPFLTWPNAWFNAPCAFWPVRGGTPVQVRQSPKLPPILLLQSRHDAATPYRGAQRMAALFPRSRMVLEGGGNHGVSLSGNTCVDGHLAAYLRDGTLPARDTRCAASAEPRPAEHMTSQEPKRHALLGILGALDELRGG</sequence>
<dbReference type="InterPro" id="IPR051601">
    <property type="entry name" value="Serine_prot/Carboxylest_S33"/>
</dbReference>
<dbReference type="EMBL" id="BAAAMU010000099">
    <property type="protein sequence ID" value="GAA1674600.1"/>
    <property type="molecule type" value="Genomic_DNA"/>
</dbReference>
<evidence type="ECO:0000259" key="5">
    <source>
        <dbReference type="Pfam" id="PF08386"/>
    </source>
</evidence>
<evidence type="ECO:0000256" key="2">
    <source>
        <dbReference type="ARBA" id="ARBA00022729"/>
    </source>
</evidence>
<reference evidence="6 7" key="1">
    <citation type="journal article" date="2019" name="Int. J. Syst. Evol. Microbiol.">
        <title>The Global Catalogue of Microorganisms (GCM) 10K type strain sequencing project: providing services to taxonomists for standard genome sequencing and annotation.</title>
        <authorList>
            <consortium name="The Broad Institute Genomics Platform"/>
            <consortium name="The Broad Institute Genome Sequencing Center for Infectious Disease"/>
            <person name="Wu L."/>
            <person name="Ma J."/>
        </authorList>
    </citation>
    <scope>NUCLEOTIDE SEQUENCE [LARGE SCALE GENOMIC DNA]</scope>
    <source>
        <strain evidence="6 7">JCM 13929</strain>
    </source>
</reference>
<accession>A0ABN2GPF6</accession>
<dbReference type="GO" id="GO:0016787">
    <property type="term" value="F:hydrolase activity"/>
    <property type="evidence" value="ECO:0007669"/>
    <property type="project" value="UniProtKB-KW"/>
</dbReference>
<gene>
    <name evidence="6" type="ORF">GCM10009733_084470</name>
</gene>
<dbReference type="PANTHER" id="PTHR43248:SF29">
    <property type="entry name" value="TRIPEPTIDYL AMINOPEPTIDASE"/>
    <property type="match status" value="1"/>
</dbReference>
<dbReference type="InterPro" id="IPR013595">
    <property type="entry name" value="Pept_S33_TAP-like_C"/>
</dbReference>
<evidence type="ECO:0000313" key="7">
    <source>
        <dbReference type="Proteomes" id="UP001500064"/>
    </source>
</evidence>
<feature type="chain" id="PRO_5046065890" evidence="4">
    <location>
        <begin position="22"/>
        <end position="537"/>
    </location>
</feature>
<dbReference type="RefSeq" id="WP_346112484.1">
    <property type="nucleotide sequence ID" value="NZ_BAAAMU010000099.1"/>
</dbReference>
<evidence type="ECO:0000313" key="6">
    <source>
        <dbReference type="EMBL" id="GAA1674600.1"/>
    </source>
</evidence>
<evidence type="ECO:0000256" key="1">
    <source>
        <dbReference type="ARBA" id="ARBA00010088"/>
    </source>
</evidence>
<protein>
    <submittedName>
        <fullName evidence="6">Alpha/beta hydrolase</fullName>
    </submittedName>
</protein>